<evidence type="ECO:0000256" key="1">
    <source>
        <dbReference type="ARBA" id="ARBA00006335"/>
    </source>
</evidence>
<protein>
    <recommendedName>
        <fullName evidence="2">sphingomyelin phosphodiesterase</fullName>
        <ecNumber evidence="2">3.1.4.12</ecNumber>
    </recommendedName>
</protein>
<sequence>MMVVLLVFVSGIVLHKALAQLDTHESSARVNVWERSFSAFRDTPASIVESMSFEVLQVEQIYRQVLRNYNLFGRPYEVSKDGQRERLLRVPESLHRISETIDIVTFAEADIQTQRDEMLTEFQQFGFHFWTTILHDPDPFTSLLNGGVMVVSKWPIIREAQHVYRDACHYSDCLAAKGVKYARVLKTVNDTSKVFNVFATHMQAWSTSEGRSDRIKQAKQMRTFINNIGIPHHEPLLFAGDFNVDNHTFRDEVAHLIELLQAHEPHQVGNQMFTSDPHTNVLVGRDGAAISNKCSKQYVTNWGPLKDHVFYPSLATRTTCNQHVAMNTSWRRFHHEVDLKCYCPCCPLEWLDYILYGQGTEALIITTRYKLPSHLSVAPYQQPRTNPTLAAHVNQVKHFIADWTAPESNVQMALIDLSDHYPVHSTFEFSVTRGNGKDSDPMTYHLDGCATDADCHFRSFHCYCHGRGCFYKGKPTDGWHLDANHGVNRNCLYQKTSFRCLCGPL</sequence>
<dbReference type="InterPro" id="IPR005135">
    <property type="entry name" value="Endo/exonuclease/phosphatase"/>
</dbReference>
<evidence type="ECO:0000259" key="6">
    <source>
        <dbReference type="Pfam" id="PF03372"/>
    </source>
</evidence>
<evidence type="ECO:0000256" key="5">
    <source>
        <dbReference type="SAM" id="SignalP"/>
    </source>
</evidence>
<dbReference type="Pfam" id="PF03372">
    <property type="entry name" value="Exo_endo_phos"/>
    <property type="match status" value="1"/>
</dbReference>
<keyword evidence="4" id="KW-0378">Hydrolase</keyword>
<dbReference type="GO" id="GO:0005576">
    <property type="term" value="C:extracellular region"/>
    <property type="evidence" value="ECO:0007669"/>
    <property type="project" value="InterPro"/>
</dbReference>
<dbReference type="InterPro" id="IPR017766">
    <property type="entry name" value="Sphingomyelinase/PLipase_C"/>
</dbReference>
<gene>
    <name evidence="7" type="ORF">CCR75_002587</name>
</gene>
<dbReference type="PANTHER" id="PTHR16320">
    <property type="entry name" value="SPHINGOMYELINASE FAMILY MEMBER"/>
    <property type="match status" value="1"/>
</dbReference>
<name>A0A976NZI4_BRELC</name>
<dbReference type="InterPro" id="IPR038772">
    <property type="entry name" value="Sph/SMPD2-like"/>
</dbReference>
<keyword evidence="3 5" id="KW-0732">Signal</keyword>
<dbReference type="Proteomes" id="UP000294530">
    <property type="component" value="Unassembled WGS sequence"/>
</dbReference>
<keyword evidence="8" id="KW-1185">Reference proteome</keyword>
<dbReference type="GeneID" id="94346355"/>
<evidence type="ECO:0000256" key="4">
    <source>
        <dbReference type="ARBA" id="ARBA00022801"/>
    </source>
</evidence>
<comment type="caution">
    <text evidence="7">The sequence shown here is derived from an EMBL/GenBank/DDBJ whole genome shotgun (WGS) entry which is preliminary data.</text>
</comment>
<accession>A0A976NZI4</accession>
<dbReference type="EMBL" id="SHOA02000018">
    <property type="protein sequence ID" value="TDH73838.1"/>
    <property type="molecule type" value="Genomic_DNA"/>
</dbReference>
<evidence type="ECO:0000313" key="8">
    <source>
        <dbReference type="Proteomes" id="UP000294530"/>
    </source>
</evidence>
<feature type="chain" id="PRO_5037656139" description="sphingomyelin phosphodiesterase" evidence="5">
    <location>
        <begin position="20"/>
        <end position="505"/>
    </location>
</feature>
<feature type="signal peptide" evidence="5">
    <location>
        <begin position="1"/>
        <end position="19"/>
    </location>
</feature>
<organism evidence="7 8">
    <name type="scientific">Bremia lactucae</name>
    <name type="common">Lettuce downy mildew</name>
    <dbReference type="NCBI Taxonomy" id="4779"/>
    <lineage>
        <taxon>Eukaryota</taxon>
        <taxon>Sar</taxon>
        <taxon>Stramenopiles</taxon>
        <taxon>Oomycota</taxon>
        <taxon>Peronosporomycetes</taxon>
        <taxon>Peronosporales</taxon>
        <taxon>Peronosporaceae</taxon>
        <taxon>Bremia</taxon>
    </lineage>
</organism>
<dbReference type="KEGG" id="blac:94346355"/>
<evidence type="ECO:0000256" key="2">
    <source>
        <dbReference type="ARBA" id="ARBA00012369"/>
    </source>
</evidence>
<reference evidence="7 8" key="1">
    <citation type="journal article" date="2021" name="Genome Biol.">
        <title>AFLAP: assembly-free linkage analysis pipeline using k-mers from genome sequencing data.</title>
        <authorList>
            <person name="Fletcher K."/>
            <person name="Zhang L."/>
            <person name="Gil J."/>
            <person name="Han R."/>
            <person name="Cavanaugh K."/>
            <person name="Michelmore R."/>
        </authorList>
    </citation>
    <scope>NUCLEOTIDE SEQUENCE [LARGE SCALE GENOMIC DNA]</scope>
    <source>
        <strain evidence="7 8">SF5</strain>
    </source>
</reference>
<dbReference type="InterPro" id="IPR036691">
    <property type="entry name" value="Endo/exonu/phosph_ase_sf"/>
</dbReference>
<dbReference type="OrthoDB" id="40902at2759"/>
<dbReference type="AlphaFoldDB" id="A0A976NZI4"/>
<dbReference type="Gene3D" id="3.60.10.10">
    <property type="entry name" value="Endonuclease/exonuclease/phosphatase"/>
    <property type="match status" value="1"/>
</dbReference>
<evidence type="ECO:0000256" key="3">
    <source>
        <dbReference type="ARBA" id="ARBA00022729"/>
    </source>
</evidence>
<dbReference type="CDD" id="cd09078">
    <property type="entry name" value="nSMase"/>
    <property type="match status" value="1"/>
</dbReference>
<dbReference type="GO" id="GO:0004767">
    <property type="term" value="F:sphingomyelin phosphodiesterase activity"/>
    <property type="evidence" value="ECO:0007669"/>
    <property type="project" value="UniProtKB-EC"/>
</dbReference>
<dbReference type="EC" id="3.1.4.12" evidence="2"/>
<dbReference type="PANTHER" id="PTHR16320:SF23">
    <property type="entry name" value="SPHINGOMYELINASE C 1"/>
    <property type="match status" value="1"/>
</dbReference>
<dbReference type="SUPFAM" id="SSF56219">
    <property type="entry name" value="DNase I-like"/>
    <property type="match status" value="1"/>
</dbReference>
<comment type="similarity">
    <text evidence="1">Belongs to the neutral sphingomyelinase family.</text>
</comment>
<feature type="domain" description="Endonuclease/exonuclease/phosphatase" evidence="6">
    <location>
        <begin position="70"/>
        <end position="317"/>
    </location>
</feature>
<dbReference type="RefSeq" id="XP_067823336.1">
    <property type="nucleotide sequence ID" value="XM_067960684.1"/>
</dbReference>
<evidence type="ECO:0000313" key="7">
    <source>
        <dbReference type="EMBL" id="TDH73838.1"/>
    </source>
</evidence>
<proteinExistence type="inferred from homology"/>